<organism evidence="1 2">
    <name type="scientific">Thalassiosira pseudonana</name>
    <name type="common">Marine diatom</name>
    <name type="synonym">Cyclotella nana</name>
    <dbReference type="NCBI Taxonomy" id="35128"/>
    <lineage>
        <taxon>Eukaryota</taxon>
        <taxon>Sar</taxon>
        <taxon>Stramenopiles</taxon>
        <taxon>Ochrophyta</taxon>
        <taxon>Bacillariophyta</taxon>
        <taxon>Coscinodiscophyceae</taxon>
        <taxon>Thalassiosirophycidae</taxon>
        <taxon>Thalassiosirales</taxon>
        <taxon>Thalassiosiraceae</taxon>
        <taxon>Thalassiosira</taxon>
    </lineage>
</organism>
<dbReference type="InParanoid" id="B8BWQ5"/>
<dbReference type="HOGENOM" id="CLU_1589737_0_0_1"/>
<keyword evidence="2" id="KW-1185">Reference proteome</keyword>
<dbReference type="RefSeq" id="XP_002288639.1">
    <property type="nucleotide sequence ID" value="XM_002288603.1"/>
</dbReference>
<evidence type="ECO:0000313" key="2">
    <source>
        <dbReference type="Proteomes" id="UP000001449"/>
    </source>
</evidence>
<proteinExistence type="predicted"/>
<protein>
    <submittedName>
        <fullName evidence="1">Uncharacterized protein</fullName>
    </submittedName>
</protein>
<dbReference type="PaxDb" id="35128-Thaps3069"/>
<accession>B8BWQ5</accession>
<dbReference type="Proteomes" id="UP000001449">
    <property type="component" value="Chromosome 3"/>
</dbReference>
<reference evidence="1 2" key="1">
    <citation type="journal article" date="2004" name="Science">
        <title>The genome of the diatom Thalassiosira pseudonana: ecology, evolution, and metabolism.</title>
        <authorList>
            <person name="Armbrust E.V."/>
            <person name="Berges J.A."/>
            <person name="Bowler C."/>
            <person name="Green B.R."/>
            <person name="Martinez D."/>
            <person name="Putnam N.H."/>
            <person name="Zhou S."/>
            <person name="Allen A.E."/>
            <person name="Apt K.E."/>
            <person name="Bechner M."/>
            <person name="Brzezinski M.A."/>
            <person name="Chaal B.K."/>
            <person name="Chiovitti A."/>
            <person name="Davis A.K."/>
            <person name="Demarest M.S."/>
            <person name="Detter J.C."/>
            <person name="Glavina T."/>
            <person name="Goodstein D."/>
            <person name="Hadi M.Z."/>
            <person name="Hellsten U."/>
            <person name="Hildebrand M."/>
            <person name="Jenkins B.D."/>
            <person name="Jurka J."/>
            <person name="Kapitonov V.V."/>
            <person name="Kroger N."/>
            <person name="Lau W.W."/>
            <person name="Lane T.W."/>
            <person name="Larimer F.W."/>
            <person name="Lippmeier J.C."/>
            <person name="Lucas S."/>
            <person name="Medina M."/>
            <person name="Montsant A."/>
            <person name="Obornik M."/>
            <person name="Parker M.S."/>
            <person name="Palenik B."/>
            <person name="Pazour G.J."/>
            <person name="Richardson P.M."/>
            <person name="Rynearson T.A."/>
            <person name="Saito M.A."/>
            <person name="Schwartz D.C."/>
            <person name="Thamatrakoln K."/>
            <person name="Valentin K."/>
            <person name="Vardi A."/>
            <person name="Wilkerson F.P."/>
            <person name="Rokhsar D.S."/>
        </authorList>
    </citation>
    <scope>NUCLEOTIDE SEQUENCE [LARGE SCALE GENOMIC DNA]</scope>
    <source>
        <strain evidence="1 2">CCMP1335</strain>
    </source>
</reference>
<dbReference type="EMBL" id="CM000640">
    <property type="protein sequence ID" value="EED94075.1"/>
    <property type="molecule type" value="Genomic_DNA"/>
</dbReference>
<reference evidence="1 2" key="2">
    <citation type="journal article" date="2008" name="Nature">
        <title>The Phaeodactylum genome reveals the evolutionary history of diatom genomes.</title>
        <authorList>
            <person name="Bowler C."/>
            <person name="Allen A.E."/>
            <person name="Badger J.H."/>
            <person name="Grimwood J."/>
            <person name="Jabbari K."/>
            <person name="Kuo A."/>
            <person name="Maheswari U."/>
            <person name="Martens C."/>
            <person name="Maumus F."/>
            <person name="Otillar R.P."/>
            <person name="Rayko E."/>
            <person name="Salamov A."/>
            <person name="Vandepoele K."/>
            <person name="Beszteri B."/>
            <person name="Gruber A."/>
            <person name="Heijde M."/>
            <person name="Katinka M."/>
            <person name="Mock T."/>
            <person name="Valentin K."/>
            <person name="Verret F."/>
            <person name="Berges J.A."/>
            <person name="Brownlee C."/>
            <person name="Cadoret J.P."/>
            <person name="Chiovitti A."/>
            <person name="Choi C.J."/>
            <person name="Coesel S."/>
            <person name="De Martino A."/>
            <person name="Detter J.C."/>
            <person name="Durkin C."/>
            <person name="Falciatore A."/>
            <person name="Fournet J."/>
            <person name="Haruta M."/>
            <person name="Huysman M.J."/>
            <person name="Jenkins B.D."/>
            <person name="Jiroutova K."/>
            <person name="Jorgensen R.E."/>
            <person name="Joubert Y."/>
            <person name="Kaplan A."/>
            <person name="Kroger N."/>
            <person name="Kroth P.G."/>
            <person name="La Roche J."/>
            <person name="Lindquist E."/>
            <person name="Lommer M."/>
            <person name="Martin-Jezequel V."/>
            <person name="Lopez P.J."/>
            <person name="Lucas S."/>
            <person name="Mangogna M."/>
            <person name="McGinnis K."/>
            <person name="Medlin L.K."/>
            <person name="Montsant A."/>
            <person name="Oudot-Le Secq M.P."/>
            <person name="Napoli C."/>
            <person name="Obornik M."/>
            <person name="Parker M.S."/>
            <person name="Petit J.L."/>
            <person name="Porcel B.M."/>
            <person name="Poulsen N."/>
            <person name="Robison M."/>
            <person name="Rychlewski L."/>
            <person name="Rynearson T.A."/>
            <person name="Schmutz J."/>
            <person name="Shapiro H."/>
            <person name="Siaut M."/>
            <person name="Stanley M."/>
            <person name="Sussman M.R."/>
            <person name="Taylor A.R."/>
            <person name="Vardi A."/>
            <person name="von Dassow P."/>
            <person name="Vyverman W."/>
            <person name="Willis A."/>
            <person name="Wyrwicz L.S."/>
            <person name="Rokhsar D.S."/>
            <person name="Weissenbach J."/>
            <person name="Armbrust E.V."/>
            <person name="Green B.R."/>
            <person name="Van de Peer Y."/>
            <person name="Grigoriev I.V."/>
        </authorList>
    </citation>
    <scope>NUCLEOTIDE SEQUENCE [LARGE SCALE GENOMIC DNA]</scope>
    <source>
        <strain evidence="1 2">CCMP1335</strain>
    </source>
</reference>
<dbReference type="AlphaFoldDB" id="B8BWQ5"/>
<dbReference type="KEGG" id="tps:THAPSDRAFT_3069"/>
<gene>
    <name evidence="1" type="ORF">THAPSDRAFT_3069</name>
</gene>
<name>B8BWQ5_THAPS</name>
<evidence type="ECO:0000313" key="1">
    <source>
        <dbReference type="EMBL" id="EED94075.1"/>
    </source>
</evidence>
<sequence>MYDIKDDQSGEWDEEQARLAERVYIGFVRKSQVARREQKGVGDIHIELATSMGDGIDKRAHGGLSFGSCIGCASSCVGIRRRSRVGYCLMIGGKCREGEAGEYKFDAMFDVSNKLHGLNYIKWKHADAYHPDVNVHEVRRNKNDREEGGWPSFFMTTMSVLTNRVVLG</sequence>
<dbReference type="GeneID" id="7442428"/>